<sequence>MKYNVIFDTNSVRNAESTLDFLGGRSEIERFLKVADIIIPDLVIEEIKCQKIKHLITKRDSFLSNPFRHLLNLNNEEVEKFNIEEWISELKKKEQIPYKIILLTKNKEQVFEEIRNLCLKNLPPFDVNSDRGFKDAYIYFTILEFLNKSKNEMIFVVTKDDRLKLALQQYPKLKIVRDYDEFEKYNIDYFKDNYFLSRLKEEMGEEIKAKNIEDIWLNIEENWVIKSVSGEKTYFIEIDFLSREVLGYTDFNFPDYISNFKSTASFASTHAYIEKIKDYSKYFSNEEIQSLIQAASANDQIYTISDDPDVKDFFETLYKAKKQIIPENIKQNFENYFKTA</sequence>
<dbReference type="EMBL" id="PFAT01000024">
    <property type="protein sequence ID" value="PIR92434.1"/>
    <property type="molecule type" value="Genomic_DNA"/>
</dbReference>
<dbReference type="Pfam" id="PF16289">
    <property type="entry name" value="PIN_12"/>
    <property type="match status" value="1"/>
</dbReference>
<name>A0A2H0V020_9BACT</name>
<protein>
    <recommendedName>
        <fullName evidence="1">DUF4935 domain-containing protein</fullName>
    </recommendedName>
</protein>
<evidence type="ECO:0000313" key="3">
    <source>
        <dbReference type="Proteomes" id="UP000228510"/>
    </source>
</evidence>
<comment type="caution">
    <text evidence="2">The sequence shown here is derived from an EMBL/GenBank/DDBJ whole genome shotgun (WGS) entry which is preliminary data.</text>
</comment>
<evidence type="ECO:0000313" key="2">
    <source>
        <dbReference type="EMBL" id="PIR92434.1"/>
    </source>
</evidence>
<evidence type="ECO:0000259" key="1">
    <source>
        <dbReference type="Pfam" id="PF16289"/>
    </source>
</evidence>
<feature type="domain" description="DUF4935" evidence="1">
    <location>
        <begin position="5"/>
        <end position="160"/>
    </location>
</feature>
<reference evidence="3" key="1">
    <citation type="submission" date="2017-09" db="EMBL/GenBank/DDBJ databases">
        <title>Depth-based differentiation of microbial function through sediment-hosted aquifers and enrichment of novel symbionts in the deep terrestrial subsurface.</title>
        <authorList>
            <person name="Probst A.J."/>
            <person name="Ladd B."/>
            <person name="Jarett J.K."/>
            <person name="Geller-Mcgrath D.E."/>
            <person name="Sieber C.M.K."/>
            <person name="Emerson J.B."/>
            <person name="Anantharaman K."/>
            <person name="Thomas B.C."/>
            <person name="Malmstrom R."/>
            <person name="Stieglmeier M."/>
            <person name="Klingl A."/>
            <person name="Woyke T."/>
            <person name="Ryan C.M."/>
            <person name="Banfield J.F."/>
        </authorList>
    </citation>
    <scope>NUCLEOTIDE SEQUENCE [LARGE SCALE GENOMIC DNA]</scope>
</reference>
<dbReference type="AlphaFoldDB" id="A0A2H0V020"/>
<gene>
    <name evidence="2" type="ORF">COU01_01705</name>
</gene>
<accession>A0A2H0V020</accession>
<proteinExistence type="predicted"/>
<dbReference type="Proteomes" id="UP000228510">
    <property type="component" value="Unassembled WGS sequence"/>
</dbReference>
<organism evidence="2 3">
    <name type="scientific">Candidatus Falkowbacteria bacterium CG10_big_fil_rev_8_21_14_0_10_44_15</name>
    <dbReference type="NCBI Taxonomy" id="1974569"/>
    <lineage>
        <taxon>Bacteria</taxon>
        <taxon>Candidatus Falkowiibacteriota</taxon>
    </lineage>
</organism>
<dbReference type="InterPro" id="IPR032557">
    <property type="entry name" value="DUF4935"/>
</dbReference>